<dbReference type="PATRIC" id="fig|742738.3.peg.898"/>
<dbReference type="EMBL" id="ADLO01000034">
    <property type="protein sequence ID" value="KGF56632.1"/>
    <property type="molecule type" value="Genomic_DNA"/>
</dbReference>
<keyword evidence="2" id="KW-1185">Reference proteome</keyword>
<reference evidence="1 2" key="1">
    <citation type="submission" date="2011-08" db="EMBL/GenBank/DDBJ databases">
        <title>The Genome Sequence of Clostridium orbiscindens 1_3_50AFAA.</title>
        <authorList>
            <consortium name="The Broad Institute Genome Sequencing Platform"/>
            <person name="Earl A."/>
            <person name="Ward D."/>
            <person name="Feldgarden M."/>
            <person name="Gevers D."/>
            <person name="Daigneault M."/>
            <person name="Strauss J."/>
            <person name="Allen-Vercoe E."/>
            <person name="Young S.K."/>
            <person name="Zeng Q."/>
            <person name="Gargeya S."/>
            <person name="Fitzgerald M."/>
            <person name="Haas B."/>
            <person name="Abouelleil A."/>
            <person name="Alvarado L."/>
            <person name="Arachchi H.M."/>
            <person name="Berlin A."/>
            <person name="Brown A."/>
            <person name="Chapman S.B."/>
            <person name="Chen Z."/>
            <person name="Dunbar C."/>
            <person name="Freedman E."/>
            <person name="Gearin G."/>
            <person name="Gellesch M."/>
            <person name="Goldberg J."/>
            <person name="Griggs A."/>
            <person name="Gujja S."/>
            <person name="Heiman D."/>
            <person name="Howarth C."/>
            <person name="Larson L."/>
            <person name="Lui A."/>
            <person name="MacDonald P.J.P."/>
            <person name="Montmayeur A."/>
            <person name="Murphy C."/>
            <person name="Neiman D."/>
            <person name="Pearson M."/>
            <person name="Priest M."/>
            <person name="Roberts A."/>
            <person name="Saif S."/>
            <person name="Shea T."/>
            <person name="Shenoy N."/>
            <person name="Sisk P."/>
            <person name="Stolte C."/>
            <person name="Sykes S."/>
            <person name="Wortman J."/>
            <person name="Nusbaum C."/>
            <person name="Birren B."/>
        </authorList>
    </citation>
    <scope>NUCLEOTIDE SEQUENCE [LARGE SCALE GENOMIC DNA]</scope>
    <source>
        <strain evidence="1 2">1_3_50AFAA</strain>
    </source>
</reference>
<proteinExistence type="predicted"/>
<name>A0A096CPA1_FLAPL</name>
<protein>
    <submittedName>
        <fullName evidence="1">Uncharacterized protein</fullName>
    </submittedName>
</protein>
<evidence type="ECO:0000313" key="2">
    <source>
        <dbReference type="Proteomes" id="UP000029585"/>
    </source>
</evidence>
<organism evidence="1 2">
    <name type="scientific">Flavonifractor plautii 1_3_50AFAA</name>
    <dbReference type="NCBI Taxonomy" id="742738"/>
    <lineage>
        <taxon>Bacteria</taxon>
        <taxon>Bacillati</taxon>
        <taxon>Bacillota</taxon>
        <taxon>Clostridia</taxon>
        <taxon>Eubacteriales</taxon>
        <taxon>Oscillospiraceae</taxon>
        <taxon>Flavonifractor</taxon>
    </lineage>
</organism>
<comment type="caution">
    <text evidence="1">The sequence shown here is derived from an EMBL/GenBank/DDBJ whole genome shotgun (WGS) entry which is preliminary data.</text>
</comment>
<gene>
    <name evidence="1" type="ORF">HMPREF9460_00865</name>
</gene>
<dbReference type="AlphaFoldDB" id="A0A096CPA1"/>
<accession>A0A096CPA1</accession>
<evidence type="ECO:0000313" key="1">
    <source>
        <dbReference type="EMBL" id="KGF56632.1"/>
    </source>
</evidence>
<dbReference type="Proteomes" id="UP000029585">
    <property type="component" value="Unassembled WGS sequence"/>
</dbReference>
<sequence length="80" mass="8863">MKTICITCKNDCNNAGTTARISWCPQYKPGRILSNADRIRAMSDADLARWLEYEGGGACAEVYGWLAWLQQPAEEGNNGH</sequence>
<dbReference type="HOGENOM" id="CLU_2599880_0_0_9"/>